<protein>
    <recommendedName>
        <fullName evidence="3">FXSXX-COOH protein</fullName>
    </recommendedName>
</protein>
<accession>A0A0D8BEZ4</accession>
<sequence length="71" mass="7654">MIDRDEAFESALPDLSEIDLADLADLGDFGDLGDRSHPRLRDALARLRQEAVRPADAMSGFTSSIRPGSGP</sequence>
<dbReference type="RefSeq" id="WP_044885701.1">
    <property type="nucleotide sequence ID" value="NZ_JYFN01000022.1"/>
</dbReference>
<dbReference type="PATRIC" id="fig|1502723.3.peg.2488"/>
<organism evidence="1 2">
    <name type="scientific">Frankia torreyi</name>
    <dbReference type="NCBI Taxonomy" id="1856"/>
    <lineage>
        <taxon>Bacteria</taxon>
        <taxon>Bacillati</taxon>
        <taxon>Actinomycetota</taxon>
        <taxon>Actinomycetes</taxon>
        <taxon>Frankiales</taxon>
        <taxon>Frankiaceae</taxon>
        <taxon>Frankia</taxon>
    </lineage>
</organism>
<proteinExistence type="predicted"/>
<evidence type="ECO:0008006" key="3">
    <source>
        <dbReference type="Google" id="ProtNLM"/>
    </source>
</evidence>
<evidence type="ECO:0000313" key="2">
    <source>
        <dbReference type="Proteomes" id="UP000032545"/>
    </source>
</evidence>
<comment type="caution">
    <text evidence="1">The sequence shown here is derived from an EMBL/GenBank/DDBJ whole genome shotgun (WGS) entry which is preliminary data.</text>
</comment>
<dbReference type="EMBL" id="JYFN01000022">
    <property type="protein sequence ID" value="KJE22564.1"/>
    <property type="molecule type" value="Genomic_DNA"/>
</dbReference>
<gene>
    <name evidence="1" type="ORF">FF36_03094</name>
</gene>
<name>A0A0D8BEZ4_9ACTN</name>
<dbReference type="AlphaFoldDB" id="A0A0D8BEZ4"/>
<dbReference type="Proteomes" id="UP000032545">
    <property type="component" value="Unassembled WGS sequence"/>
</dbReference>
<reference evidence="1 2" key="2">
    <citation type="journal article" date="2016" name="Genome Announc.">
        <title>Permanent Draft Genome Sequences for Two Variants of Frankia sp. Strain CpI1, the First Frankia Strain Isolated from Root Nodules of Comptonia peregrina.</title>
        <authorList>
            <person name="Oshone R."/>
            <person name="Hurst S.G.IV."/>
            <person name="Abebe-Akele F."/>
            <person name="Simpson S."/>
            <person name="Morris K."/>
            <person name="Thomas W.K."/>
            <person name="Tisa L.S."/>
        </authorList>
    </citation>
    <scope>NUCLEOTIDE SEQUENCE [LARGE SCALE GENOMIC DNA]</scope>
    <source>
        <strain evidence="2">CpI1-S</strain>
    </source>
</reference>
<reference evidence="2" key="1">
    <citation type="submission" date="2015-02" db="EMBL/GenBank/DDBJ databases">
        <title>Draft Genome of Frankia sp. CpI1-S.</title>
        <authorList>
            <person name="Oshone R.T."/>
            <person name="Ngom M."/>
            <person name="Ghodhbane-Gtari F."/>
            <person name="Gtari M."/>
            <person name="Morris K."/>
            <person name="Thomas K."/>
            <person name="Sen A."/>
            <person name="Tisa L.S."/>
        </authorList>
    </citation>
    <scope>NUCLEOTIDE SEQUENCE [LARGE SCALE GENOMIC DNA]</scope>
    <source>
        <strain evidence="2">CpI1-S</strain>
    </source>
</reference>
<evidence type="ECO:0000313" key="1">
    <source>
        <dbReference type="EMBL" id="KJE22564.1"/>
    </source>
</evidence>
<keyword evidence="2" id="KW-1185">Reference proteome</keyword>